<evidence type="ECO:0000256" key="3">
    <source>
        <dbReference type="ARBA" id="ARBA00023026"/>
    </source>
</evidence>
<dbReference type="SUPFAM" id="SSF69318">
    <property type="entry name" value="Integrin alpha N-terminal domain"/>
    <property type="match status" value="1"/>
</dbReference>
<organism evidence="6 7">
    <name type="scientific">Pseudomonas lini</name>
    <dbReference type="NCBI Taxonomy" id="163011"/>
    <lineage>
        <taxon>Bacteria</taxon>
        <taxon>Pseudomonadati</taxon>
        <taxon>Pseudomonadota</taxon>
        <taxon>Gammaproteobacteria</taxon>
        <taxon>Pseudomonadales</taxon>
        <taxon>Pseudomonadaceae</taxon>
        <taxon>Pseudomonas</taxon>
    </lineage>
</organism>
<comment type="subcellular location">
    <subcellularLocation>
        <location evidence="1">Secreted</location>
    </subcellularLocation>
</comment>
<evidence type="ECO:0000256" key="2">
    <source>
        <dbReference type="ARBA" id="ARBA00022525"/>
    </source>
</evidence>
<dbReference type="RefSeq" id="WP_048396660.1">
    <property type="nucleotide sequence ID" value="NZ_JYLB01000008.1"/>
</dbReference>
<name>A0A7V7P1G2_9PSED</name>
<dbReference type="Proteomes" id="UP000434925">
    <property type="component" value="Unassembled WGS sequence"/>
</dbReference>
<feature type="domain" description="Insecticide toxin TcdB middle/N-terminal" evidence="5">
    <location>
        <begin position="633"/>
        <end position="809"/>
    </location>
</feature>
<dbReference type="GO" id="GO:0005737">
    <property type="term" value="C:cytoplasm"/>
    <property type="evidence" value="ECO:0007669"/>
    <property type="project" value="InterPro"/>
</dbReference>
<proteinExistence type="predicted"/>
<evidence type="ECO:0000313" key="6">
    <source>
        <dbReference type="EMBL" id="KAB0501637.1"/>
    </source>
</evidence>
<dbReference type="PRINTS" id="PR01341">
    <property type="entry name" value="SALSPVBPROT"/>
</dbReference>
<evidence type="ECO:0000256" key="1">
    <source>
        <dbReference type="ARBA" id="ARBA00004613"/>
    </source>
</evidence>
<evidence type="ECO:0000313" key="7">
    <source>
        <dbReference type="Proteomes" id="UP000434925"/>
    </source>
</evidence>
<evidence type="ECO:0000259" key="4">
    <source>
        <dbReference type="Pfam" id="PF12255"/>
    </source>
</evidence>
<sequence>MSEQTALPVHAPSLPKGGGAIQSIGKGLGTVGAHGAASYEIALPISPGRGFAPSLSLSYSSSAGNGVFGIGWGISLPVVARRTSTGVPAYTEEDEIIGPGGVVWMPERDADGTIIQSRISKYNDLQLDTIYAVVRHFPRVESSFERIEHWSSESDKPGFWLVHGADGSLHLYGKRQLSRRSDPLNASRVGEWLLEESMNAHGEHILYRYKAETNEQGTTAQRYLSHVCYGNFAADAHLYLWTADRLATVKWHFELLFDYGERSTGYDQKPSYTEQQWLTRDDRFSSFAYGFELRTERLCRQVLMFHRFPDELGADPALVRRLLLDYRQTPLGYCHLSAAHDQAFTDLATAENRPPLEFNYSEFNLPSVSQWKRFENMPGLNDGQHYQLVDLYGEGLPGVLYSSGNAWYYREPMRAEGKKDSVAYDQWSALPAIPAANAAKPMHQSLSDLTGNGRLDWVITRPGLYGFFSLKPDRNWSDFATFSQFPLEFFSPEGQLADLMGQGLSDLTLIGPRSVRLYANHREKGFTAAREVPHDTHDDSLPVLRPSSTELVAFSDVLGSGQQHLVRIRHNEVKCWPNLGRGRFGKGVVLGSPNIAYEAFDASRVRLADLDGSGATDLIYLNAGHALIFMNRGGNSFDAPVTLPWPAGVSYDRLCQVSIADLQGLGCSSLILTVPHRTPRHWRYDFVSAKPYLLTGTNNNMGAAGSISYRSSAQEWLDEKKNEVNADRAPVCHVPFALHLVSKLTRLDEITGNRQSQSFSYSRGYYDGIEREFRGFGLLLQTDSETTGGDTESPGFTLPCLQKRWFHTGQAVDASRGRYHRADKQAVKLGKTLLCQYSPDTGNDTLILPRDELTSREMARALCGRPLRTELFGVDKRQKTRTLYSIQENRFLVRQLHPPGKNQRYARMLPLPLESISYQYENITDDPQCQHTLNLQHDAYGTLTHSVNVHYARRKTVGDAAPFSDTDQQQWWRDAHDPAQQFYYLNETRAEFIHLDRDQEWRLGLPYRQRVNALKFPKAPEALGLTIKDITYEKFVEFVKGTVWTTQCLLTALSVQRYRHSTDAQTLPDGVTHFEALPDHVETAELDEMALKAFDVLPKASRPKGRLFERSGYQRMTEFLPLSTAVAKLWSVKHGFVTYARLEGFYRPLNLQANPSLGVTKVRYDNYHCLITEFEQPDGCITKATHDYRSFQPLSISDPNGNVQEGLYNGFGQVLASSFHRNSGNKHVGFKPVAEYKRPAFDNPTDAIKWEKDALQDAASTLFYAPFSWMGCISDVALADKDWLNRCVTHHDLLPTGHIRASARTRLSDPAPLSVDDVKLKSELTASTREPVHMAVLIADRFPDDDQKQIRITVTDLDGFGRTLQYKQKVAEQRWRVSERVEYNNKGLPIRIYRPWFSDKHRYIDDASLRTSSHHDKQFYDPLGRLACTRQAEQNGVSCMRRYTRHPWYTVYEDENDTLEEVLPKPTATTGGEA</sequence>
<dbReference type="InterPro" id="IPR003284">
    <property type="entry name" value="Sal_SpvB"/>
</dbReference>
<evidence type="ECO:0000259" key="5">
    <source>
        <dbReference type="Pfam" id="PF12256"/>
    </source>
</evidence>
<dbReference type="GO" id="GO:0005576">
    <property type="term" value="C:extracellular region"/>
    <property type="evidence" value="ECO:0007669"/>
    <property type="project" value="UniProtKB-SubCell"/>
</dbReference>
<gene>
    <name evidence="6" type="ORF">F7R14_22730</name>
</gene>
<comment type="caution">
    <text evidence="6">The sequence shown here is derived from an EMBL/GenBank/DDBJ whole genome shotgun (WGS) entry which is preliminary data.</text>
</comment>
<dbReference type="Pfam" id="PF03534">
    <property type="entry name" value="SpvB"/>
    <property type="match status" value="1"/>
</dbReference>
<protein>
    <submittedName>
        <fullName evidence="6">Toxin</fullName>
    </submittedName>
</protein>
<keyword evidence="2" id="KW-0964">Secreted</keyword>
<dbReference type="Pfam" id="PF12256">
    <property type="entry name" value="TcdB_toxin_midN"/>
    <property type="match status" value="1"/>
</dbReference>
<keyword evidence="3" id="KW-0843">Virulence</keyword>
<reference evidence="6 7" key="1">
    <citation type="submission" date="2019-09" db="EMBL/GenBank/DDBJ databases">
        <title>Draft genome sequences of 48 bacterial type strains from the CCUG.</title>
        <authorList>
            <person name="Tunovic T."/>
            <person name="Pineiro-Iglesias B."/>
            <person name="Unosson C."/>
            <person name="Inganas E."/>
            <person name="Ohlen M."/>
            <person name="Cardew S."/>
            <person name="Jensie-Markopoulos S."/>
            <person name="Salva-Serra F."/>
            <person name="Jaen-Luchoro D."/>
            <person name="Karlsson R."/>
            <person name="Svensson-Stadler L."/>
            <person name="Chun J."/>
            <person name="Moore E."/>
        </authorList>
    </citation>
    <scope>NUCLEOTIDE SEQUENCE [LARGE SCALE GENOMIC DNA]</scope>
    <source>
        <strain evidence="6 7">CCUG 51522</strain>
    </source>
</reference>
<dbReference type="Pfam" id="PF12255">
    <property type="entry name" value="TcdB_toxin_midC"/>
    <property type="match status" value="1"/>
</dbReference>
<feature type="domain" description="Insecticide toxin TcdB middle/C-terminal" evidence="4">
    <location>
        <begin position="858"/>
        <end position="1005"/>
    </location>
</feature>
<dbReference type="InterPro" id="IPR028994">
    <property type="entry name" value="Integrin_alpha_N"/>
</dbReference>
<dbReference type="InterPro" id="IPR022045">
    <property type="entry name" value="TcdB_toxin_mid/N"/>
</dbReference>
<dbReference type="EMBL" id="VZPO01000009">
    <property type="protein sequence ID" value="KAB0501637.1"/>
    <property type="molecule type" value="Genomic_DNA"/>
</dbReference>
<accession>A0A7V7P1G2</accession>
<dbReference type="InterPro" id="IPR022044">
    <property type="entry name" value="TcdB_toxin_mid/C"/>
</dbReference>